<feature type="compositionally biased region" description="Low complexity" evidence="2">
    <location>
        <begin position="264"/>
        <end position="277"/>
    </location>
</feature>
<dbReference type="Pfam" id="PF01822">
    <property type="entry name" value="WSC"/>
    <property type="match status" value="1"/>
</dbReference>
<accession>A0A8H7MHL3</accession>
<feature type="signal peptide" evidence="3">
    <location>
        <begin position="1"/>
        <end position="18"/>
    </location>
</feature>
<protein>
    <recommendedName>
        <fullName evidence="4">WSC domain-containing protein</fullName>
    </recommendedName>
</protein>
<organism evidence="5 6">
    <name type="scientific">Ascochyta lentis</name>
    <dbReference type="NCBI Taxonomy" id="205686"/>
    <lineage>
        <taxon>Eukaryota</taxon>
        <taxon>Fungi</taxon>
        <taxon>Dikarya</taxon>
        <taxon>Ascomycota</taxon>
        <taxon>Pezizomycotina</taxon>
        <taxon>Dothideomycetes</taxon>
        <taxon>Pleosporomycetidae</taxon>
        <taxon>Pleosporales</taxon>
        <taxon>Pleosporineae</taxon>
        <taxon>Didymellaceae</taxon>
        <taxon>Ascochyta</taxon>
    </lineage>
</organism>
<evidence type="ECO:0000256" key="3">
    <source>
        <dbReference type="SAM" id="SignalP"/>
    </source>
</evidence>
<evidence type="ECO:0000259" key="4">
    <source>
        <dbReference type="PROSITE" id="PS51212"/>
    </source>
</evidence>
<reference evidence="5" key="2">
    <citation type="submission" date="2020-09" db="EMBL/GenBank/DDBJ databases">
        <title>Reference genome assembly for Australian Ascochyta lentis isolate Al4.</title>
        <authorList>
            <person name="Lee R.C."/>
            <person name="Farfan-Caceres L.M."/>
            <person name="Debler J.W."/>
            <person name="Williams A.H."/>
            <person name="Henares B.M."/>
        </authorList>
    </citation>
    <scope>NUCLEOTIDE SEQUENCE</scope>
    <source>
        <strain evidence="5">Al4</strain>
    </source>
</reference>
<comment type="caution">
    <text evidence="5">The sequence shown here is derived from an EMBL/GenBank/DDBJ whole genome shotgun (WGS) entry which is preliminary data.</text>
</comment>
<dbReference type="Proteomes" id="UP000651452">
    <property type="component" value="Unassembled WGS sequence"/>
</dbReference>
<keyword evidence="1" id="KW-0677">Repeat</keyword>
<gene>
    <name evidence="5" type="ORF">EKO04_006816</name>
</gene>
<feature type="compositionally biased region" description="Polar residues" evidence="2">
    <location>
        <begin position="248"/>
        <end position="263"/>
    </location>
</feature>
<dbReference type="AlphaFoldDB" id="A0A8H7MHL3"/>
<dbReference type="PANTHER" id="PTHR45964:SF5">
    <property type="entry name" value="WSCD FAMILY MEMBER CG9164"/>
    <property type="match status" value="1"/>
</dbReference>
<dbReference type="InterPro" id="IPR002889">
    <property type="entry name" value="WSC_carb-bd"/>
</dbReference>
<evidence type="ECO:0000313" key="5">
    <source>
        <dbReference type="EMBL" id="KAF9695288.1"/>
    </source>
</evidence>
<proteinExistence type="predicted"/>
<dbReference type="InterPro" id="IPR051589">
    <property type="entry name" value="Sialate-O-sulfotransferase"/>
</dbReference>
<dbReference type="PROSITE" id="PS51212">
    <property type="entry name" value="WSC"/>
    <property type="match status" value="1"/>
</dbReference>
<evidence type="ECO:0000313" key="6">
    <source>
        <dbReference type="Proteomes" id="UP000651452"/>
    </source>
</evidence>
<feature type="domain" description="WSC" evidence="4">
    <location>
        <begin position="142"/>
        <end position="242"/>
    </location>
</feature>
<name>A0A8H7MHL3_9PLEO</name>
<reference evidence="5" key="1">
    <citation type="submission" date="2018-12" db="EMBL/GenBank/DDBJ databases">
        <authorList>
            <person name="Syme R.A."/>
            <person name="Farfan-Caceres L."/>
            <person name="Lichtenzveig J."/>
        </authorList>
    </citation>
    <scope>NUCLEOTIDE SEQUENCE</scope>
    <source>
        <strain evidence="5">Al4</strain>
    </source>
</reference>
<keyword evidence="3" id="KW-0732">Signal</keyword>
<evidence type="ECO:0000256" key="2">
    <source>
        <dbReference type="SAM" id="MobiDB-lite"/>
    </source>
</evidence>
<dbReference type="EMBL" id="RZGK01000012">
    <property type="protein sequence ID" value="KAF9695288.1"/>
    <property type="molecule type" value="Genomic_DNA"/>
</dbReference>
<sequence length="289" mass="31790">MRTSAFLSFAALTHQVLTQRLQYDERTAKDCIGWADIEDSSVDTCESTLRYWGVEPKRFHAWNPTVGLDCTPWFNLTSYCIMTNETLEDSVYYTTLSVSDYSAGYPVASMTTDSEGWRIPVTKSGATPRTTSTIAPIPSPSTWKDMGCYIDNWNDGENGIRTWILDFRWLPRDPEETVDKCKEKCHKIQYKIAGLKLGHECWCGDRNNGTLAQDQNECNIPCGDDAKVMCGGTQRTSVFGAVDGGQGSSSISTATAVSGTSEKSAATGPTATASSGARRNMAISGMWQW</sequence>
<dbReference type="OrthoDB" id="2019572at2759"/>
<evidence type="ECO:0000256" key="1">
    <source>
        <dbReference type="ARBA" id="ARBA00022737"/>
    </source>
</evidence>
<keyword evidence="6" id="KW-1185">Reference proteome</keyword>
<dbReference type="PANTHER" id="PTHR45964">
    <property type="entry name" value="WSCD FAMILY MEMBER CG9164"/>
    <property type="match status" value="1"/>
</dbReference>
<feature type="chain" id="PRO_5034587239" description="WSC domain-containing protein" evidence="3">
    <location>
        <begin position="19"/>
        <end position="289"/>
    </location>
</feature>
<feature type="region of interest" description="Disordered" evidence="2">
    <location>
        <begin position="241"/>
        <end position="279"/>
    </location>
</feature>